<evidence type="ECO:0000256" key="12">
    <source>
        <dbReference type="RuleBase" id="RU000454"/>
    </source>
</evidence>
<reference evidence="15" key="1">
    <citation type="submission" date="2020-04" db="EMBL/GenBank/DDBJ databases">
        <authorList>
            <person name="Neveu A P."/>
        </authorList>
    </citation>
    <scope>NUCLEOTIDE SEQUENCE</scope>
    <source>
        <tissue evidence="15">Whole embryo</tissue>
    </source>
</reference>
<dbReference type="GO" id="GO:0005886">
    <property type="term" value="C:plasma membrane"/>
    <property type="evidence" value="ECO:0007669"/>
    <property type="project" value="TreeGrafter"/>
</dbReference>
<evidence type="ECO:0000256" key="7">
    <source>
        <dbReference type="ARBA" id="ARBA00022801"/>
    </source>
</evidence>
<dbReference type="InterPro" id="IPR021109">
    <property type="entry name" value="Peptidase_aspartic_dom_sf"/>
</dbReference>
<keyword evidence="4" id="KW-0812">Transmembrane</keyword>
<proteinExistence type="evidence at transcript level"/>
<dbReference type="AlphaFoldDB" id="A0A6F9D777"/>
<feature type="domain" description="Peptidase A1" evidence="14">
    <location>
        <begin position="53"/>
        <end position="391"/>
    </location>
</feature>
<evidence type="ECO:0000256" key="8">
    <source>
        <dbReference type="ARBA" id="ARBA00022989"/>
    </source>
</evidence>
<organism evidence="15">
    <name type="scientific">Phallusia mammillata</name>
    <dbReference type="NCBI Taxonomy" id="59560"/>
    <lineage>
        <taxon>Eukaryota</taxon>
        <taxon>Metazoa</taxon>
        <taxon>Chordata</taxon>
        <taxon>Tunicata</taxon>
        <taxon>Ascidiacea</taxon>
        <taxon>Phlebobranchia</taxon>
        <taxon>Ascidiidae</taxon>
        <taxon>Phallusia</taxon>
    </lineage>
</organism>
<keyword evidence="7 12" id="KW-0378">Hydrolase</keyword>
<evidence type="ECO:0000256" key="4">
    <source>
        <dbReference type="ARBA" id="ARBA00022692"/>
    </source>
</evidence>
<evidence type="ECO:0000256" key="10">
    <source>
        <dbReference type="ARBA" id="ARBA00023145"/>
    </source>
</evidence>
<evidence type="ECO:0000256" key="11">
    <source>
        <dbReference type="PIRSR" id="PIRSR601461-1"/>
    </source>
</evidence>
<dbReference type="InterPro" id="IPR033121">
    <property type="entry name" value="PEPTIDASE_A1"/>
</dbReference>
<evidence type="ECO:0000256" key="13">
    <source>
        <dbReference type="SAM" id="SignalP"/>
    </source>
</evidence>
<name>A0A6F9D777_9ASCI</name>
<keyword evidence="8" id="KW-1133">Transmembrane helix</keyword>
<dbReference type="GO" id="GO:0005768">
    <property type="term" value="C:endosome"/>
    <property type="evidence" value="ECO:0007669"/>
    <property type="project" value="TreeGrafter"/>
</dbReference>
<comment type="subcellular location">
    <subcellularLocation>
        <location evidence="1">Membrane</location>
        <topology evidence="1">Single-pass type I membrane protein</topology>
    </subcellularLocation>
</comment>
<dbReference type="PANTHER" id="PTHR47965:SF12">
    <property type="entry name" value="ASPARTIC PROTEINASE 3-RELATED"/>
    <property type="match status" value="1"/>
</dbReference>
<dbReference type="PRINTS" id="PR00792">
    <property type="entry name" value="PEPSIN"/>
</dbReference>
<gene>
    <name evidence="15" type="primary">Bace1</name>
</gene>
<dbReference type="SUPFAM" id="SSF50630">
    <property type="entry name" value="Acid proteases"/>
    <property type="match status" value="1"/>
</dbReference>
<dbReference type="InterPro" id="IPR009119">
    <property type="entry name" value="BACE"/>
</dbReference>
<dbReference type="Pfam" id="PF00026">
    <property type="entry name" value="Asp"/>
    <property type="match status" value="1"/>
</dbReference>
<keyword evidence="9" id="KW-0472">Membrane</keyword>
<dbReference type="PANTHER" id="PTHR47965">
    <property type="entry name" value="ASPARTYL PROTEASE-RELATED"/>
    <property type="match status" value="1"/>
</dbReference>
<dbReference type="InterPro" id="IPR001461">
    <property type="entry name" value="Aspartic_peptidase_A1"/>
</dbReference>
<dbReference type="GO" id="GO:0006509">
    <property type="term" value="P:membrane protein ectodomain proteolysis"/>
    <property type="evidence" value="ECO:0007669"/>
    <property type="project" value="TreeGrafter"/>
</dbReference>
<sequence length="444" mass="49015">MALLSICLLFLVLWTCCCLQCHSLSSLRFPVKFRRALSDVTLPNLNGTTTTGYYVTVQLGSPPQEFNVILDTGSSNFAIAGAPHEFITRYYNVADSTTARRVDSSDITIAYTEGSWKGSVVYDVITIPSAGLVDKVTIPMAVITSSDSFFVTESNWEGILGMGYQALAQPQSLNLPSIMDSFVSSAEVEDVFSIQLCSSADQEATRGSFIIGGADLSLSAGPIEWTRIVQKWFYEIVIIGMKVGNQDVALDCTDFNDDRTIVDSGTSNLRFPTKVYAVLVQMIKELVTQRSFTDEFYASEKMFCSTNINEVYSWFPNITIYLPSVDFNVTFPLYLFPQNYLQFAVGTGALGTESCVKFAIFPSATGTVLGTVVMEQYYVVFNRSAGTVGFARSSCGTFPSDFSSPAIIERYINSTTCRLEKSSRASSLRVRNLLFFACHYVCMY</sequence>
<feature type="active site" evidence="11">
    <location>
        <position position="263"/>
    </location>
</feature>
<protein>
    <submittedName>
        <fullName evidence="15">Beta-secretase 1-like</fullName>
    </submittedName>
</protein>
<comment type="similarity">
    <text evidence="2 12">Belongs to the peptidase A1 family.</text>
</comment>
<dbReference type="PROSITE" id="PS51767">
    <property type="entry name" value="PEPTIDASE_A1"/>
    <property type="match status" value="1"/>
</dbReference>
<dbReference type="PROSITE" id="PS00141">
    <property type="entry name" value="ASP_PROTEASE"/>
    <property type="match status" value="1"/>
</dbReference>
<keyword evidence="5 13" id="KW-0732">Signal</keyword>
<dbReference type="InterPro" id="IPR001969">
    <property type="entry name" value="Aspartic_peptidase_AS"/>
</dbReference>
<keyword evidence="6 12" id="KW-0064">Aspartyl protease</keyword>
<keyword evidence="3 12" id="KW-0645">Protease</keyword>
<dbReference type="GO" id="GO:0050435">
    <property type="term" value="P:amyloid-beta metabolic process"/>
    <property type="evidence" value="ECO:0007669"/>
    <property type="project" value="TreeGrafter"/>
</dbReference>
<evidence type="ECO:0000256" key="1">
    <source>
        <dbReference type="ARBA" id="ARBA00004479"/>
    </source>
</evidence>
<evidence type="ECO:0000256" key="9">
    <source>
        <dbReference type="ARBA" id="ARBA00023136"/>
    </source>
</evidence>
<evidence type="ECO:0000256" key="3">
    <source>
        <dbReference type="ARBA" id="ARBA00022670"/>
    </source>
</evidence>
<dbReference type="SMR" id="A0A6F9D777"/>
<evidence type="ECO:0000313" key="15">
    <source>
        <dbReference type="EMBL" id="CAB3225059.1"/>
    </source>
</evidence>
<feature type="chain" id="PRO_5026054783" evidence="13">
    <location>
        <begin position="19"/>
        <end position="444"/>
    </location>
</feature>
<dbReference type="FunFam" id="2.40.70.10:FF:000007">
    <property type="entry name" value="Beta-secretase 1"/>
    <property type="match status" value="1"/>
</dbReference>
<accession>A0A6F9D777</accession>
<evidence type="ECO:0000256" key="6">
    <source>
        <dbReference type="ARBA" id="ARBA00022750"/>
    </source>
</evidence>
<dbReference type="GO" id="GO:0004190">
    <property type="term" value="F:aspartic-type endopeptidase activity"/>
    <property type="evidence" value="ECO:0007669"/>
    <property type="project" value="UniProtKB-KW"/>
</dbReference>
<dbReference type="PRINTS" id="PR01815">
    <property type="entry name" value="BACEFAMILY"/>
</dbReference>
<feature type="active site" evidence="11">
    <location>
        <position position="71"/>
    </location>
</feature>
<dbReference type="GO" id="GO:0005802">
    <property type="term" value="C:trans-Golgi network"/>
    <property type="evidence" value="ECO:0007669"/>
    <property type="project" value="TreeGrafter"/>
</dbReference>
<keyword evidence="10" id="KW-0865">Zymogen</keyword>
<feature type="signal peptide" evidence="13">
    <location>
        <begin position="1"/>
        <end position="18"/>
    </location>
</feature>
<evidence type="ECO:0000256" key="5">
    <source>
        <dbReference type="ARBA" id="ARBA00022729"/>
    </source>
</evidence>
<dbReference type="EMBL" id="LR783259">
    <property type="protein sequence ID" value="CAB3225059.1"/>
    <property type="molecule type" value="mRNA"/>
</dbReference>
<dbReference type="Gene3D" id="2.40.70.10">
    <property type="entry name" value="Acid Proteases"/>
    <property type="match status" value="2"/>
</dbReference>
<evidence type="ECO:0000259" key="14">
    <source>
        <dbReference type="PROSITE" id="PS51767"/>
    </source>
</evidence>
<evidence type="ECO:0000256" key="2">
    <source>
        <dbReference type="ARBA" id="ARBA00007447"/>
    </source>
</evidence>